<evidence type="ECO:0000313" key="2">
    <source>
        <dbReference type="Proteomes" id="UP000054564"/>
    </source>
</evidence>
<organism evidence="1 2">
    <name type="scientific">Puccinia striiformis f. sp. tritici PST-78</name>
    <dbReference type="NCBI Taxonomy" id="1165861"/>
    <lineage>
        <taxon>Eukaryota</taxon>
        <taxon>Fungi</taxon>
        <taxon>Dikarya</taxon>
        <taxon>Basidiomycota</taxon>
        <taxon>Pucciniomycotina</taxon>
        <taxon>Pucciniomycetes</taxon>
        <taxon>Pucciniales</taxon>
        <taxon>Pucciniaceae</taxon>
        <taxon>Puccinia</taxon>
    </lineage>
</organism>
<accession>A0A0L0UZE5</accession>
<reference evidence="2" key="1">
    <citation type="submission" date="2014-03" db="EMBL/GenBank/DDBJ databases">
        <title>The Genome Sequence of Puccinia striiformis f. sp. tritici PST-78.</title>
        <authorList>
            <consortium name="The Broad Institute Genome Sequencing Platform"/>
            <person name="Cuomo C."/>
            <person name="Hulbert S."/>
            <person name="Chen X."/>
            <person name="Walker B."/>
            <person name="Young S.K."/>
            <person name="Zeng Q."/>
            <person name="Gargeya S."/>
            <person name="Fitzgerald M."/>
            <person name="Haas B."/>
            <person name="Abouelleil A."/>
            <person name="Alvarado L."/>
            <person name="Arachchi H.M."/>
            <person name="Berlin A.M."/>
            <person name="Chapman S.B."/>
            <person name="Goldberg J."/>
            <person name="Griggs A."/>
            <person name="Gujja S."/>
            <person name="Hansen M."/>
            <person name="Howarth C."/>
            <person name="Imamovic A."/>
            <person name="Larimer J."/>
            <person name="McCowan C."/>
            <person name="Montmayeur A."/>
            <person name="Murphy C."/>
            <person name="Neiman D."/>
            <person name="Pearson M."/>
            <person name="Priest M."/>
            <person name="Roberts A."/>
            <person name="Saif S."/>
            <person name="Shea T."/>
            <person name="Sisk P."/>
            <person name="Sykes S."/>
            <person name="Wortman J."/>
            <person name="Nusbaum C."/>
            <person name="Birren B."/>
        </authorList>
    </citation>
    <scope>NUCLEOTIDE SEQUENCE [LARGE SCALE GENOMIC DNA]</scope>
    <source>
        <strain evidence="2">race PST-78</strain>
    </source>
</reference>
<evidence type="ECO:0000313" key="1">
    <source>
        <dbReference type="EMBL" id="KNE92417.1"/>
    </source>
</evidence>
<comment type="caution">
    <text evidence="1">The sequence shown here is derived from an EMBL/GenBank/DDBJ whole genome shotgun (WGS) entry which is preliminary data.</text>
</comment>
<dbReference type="OrthoDB" id="2422411at2759"/>
<dbReference type="AlphaFoldDB" id="A0A0L0UZE5"/>
<proteinExistence type="predicted"/>
<dbReference type="EMBL" id="AJIL01000165">
    <property type="protein sequence ID" value="KNE92417.1"/>
    <property type="molecule type" value="Genomic_DNA"/>
</dbReference>
<keyword evidence="2" id="KW-1185">Reference proteome</keyword>
<name>A0A0L0UZE5_9BASI</name>
<gene>
    <name evidence="1" type="ORF">PSTG_14195</name>
</gene>
<sequence length="135" mass="14472">MQINPSHALQKFGDLPTLFNSLTLAVNAQIMSVHESIGKGTMKKLVNVPKVSIPLLGNISTIAIKECKAHFNRLKNNFNPTKPCSHTLTTGVGIPCAHRIAELLESGDGLEPEDSVASGVPSRVIGKAHFVRPVL</sequence>
<protein>
    <submittedName>
        <fullName evidence="1">Uncharacterized protein</fullName>
    </submittedName>
</protein>
<dbReference type="Proteomes" id="UP000054564">
    <property type="component" value="Unassembled WGS sequence"/>
</dbReference>